<proteinExistence type="predicted"/>
<dbReference type="AlphaFoldDB" id="A0A8H4NI92"/>
<gene>
    <name evidence="2" type="ORF">F53441_12705</name>
</gene>
<protein>
    <submittedName>
        <fullName evidence="2">Uncharacterized protein</fullName>
    </submittedName>
</protein>
<dbReference type="OrthoDB" id="512920at2759"/>
<reference evidence="2" key="1">
    <citation type="submission" date="2020-01" db="EMBL/GenBank/DDBJ databases">
        <title>Identification and distribution of gene clusters putatively required for synthesis of sphingolipid metabolism inhibitors in phylogenetically diverse species of the filamentous fungus Fusarium.</title>
        <authorList>
            <person name="Kim H.-S."/>
            <person name="Busman M."/>
            <person name="Brown D.W."/>
            <person name="Divon H."/>
            <person name="Uhlig S."/>
            <person name="Proctor R.H."/>
        </authorList>
    </citation>
    <scope>NUCLEOTIDE SEQUENCE</scope>
    <source>
        <strain evidence="2">NRRL 53441</strain>
    </source>
</reference>
<evidence type="ECO:0000256" key="1">
    <source>
        <dbReference type="SAM" id="MobiDB-lite"/>
    </source>
</evidence>
<accession>A0A8H4NI92</accession>
<feature type="region of interest" description="Disordered" evidence="1">
    <location>
        <begin position="236"/>
        <end position="257"/>
    </location>
</feature>
<dbReference type="EMBL" id="JAADJG010000711">
    <property type="protein sequence ID" value="KAF4438884.1"/>
    <property type="molecule type" value="Genomic_DNA"/>
</dbReference>
<organism evidence="2 3">
    <name type="scientific">Fusarium austroafricanum</name>
    <dbReference type="NCBI Taxonomy" id="2364996"/>
    <lineage>
        <taxon>Eukaryota</taxon>
        <taxon>Fungi</taxon>
        <taxon>Dikarya</taxon>
        <taxon>Ascomycota</taxon>
        <taxon>Pezizomycotina</taxon>
        <taxon>Sordariomycetes</taxon>
        <taxon>Hypocreomycetidae</taxon>
        <taxon>Hypocreales</taxon>
        <taxon>Nectriaceae</taxon>
        <taxon>Fusarium</taxon>
        <taxon>Fusarium concolor species complex</taxon>
    </lineage>
</organism>
<dbReference type="Proteomes" id="UP000605986">
    <property type="component" value="Unassembled WGS sequence"/>
</dbReference>
<evidence type="ECO:0000313" key="3">
    <source>
        <dbReference type="Proteomes" id="UP000605986"/>
    </source>
</evidence>
<sequence>MHIFIETAKGLSSSSGGLKANISLLRCLSSKGHCVCQLCYSYCEEIGKYMQAMADSIGHDLRLCTKVLHLRSEDGESGTDVNVRELVMDDGIEVVAVDSKSFDAAFGDKVNIYMQIPRMTAEYMKIGTSSVPLLDFIFFLQGEVRRFTPTHLMFNEGLSMQVNLSSELARLGMSRIAVVHMVEQLPFGPISGGVHGRSITAREGDLPGHLDGIWSVSNAIKMYALDVHQLQTHHPGLELSSRGELRDASPSPRLGQEVRRHDQPLCGQRVQGFHKSRQSVPTARTLAYMG</sequence>
<evidence type="ECO:0000313" key="2">
    <source>
        <dbReference type="EMBL" id="KAF4438884.1"/>
    </source>
</evidence>
<keyword evidence="3" id="KW-1185">Reference proteome</keyword>
<comment type="caution">
    <text evidence="2">The sequence shown here is derived from an EMBL/GenBank/DDBJ whole genome shotgun (WGS) entry which is preliminary data.</text>
</comment>
<name>A0A8H4NI92_9HYPO</name>